<dbReference type="SUPFAM" id="SSF57667">
    <property type="entry name" value="beta-beta-alpha zinc fingers"/>
    <property type="match status" value="1"/>
</dbReference>
<dbReference type="InterPro" id="IPR013087">
    <property type="entry name" value="Znf_C2H2_type"/>
</dbReference>
<dbReference type="PROSITE" id="PS50157">
    <property type="entry name" value="ZINC_FINGER_C2H2_2"/>
    <property type="match status" value="1"/>
</dbReference>
<dbReference type="AlphaFoldDB" id="A0A550BV68"/>
<reference evidence="3 4" key="1">
    <citation type="journal article" date="2019" name="New Phytol.">
        <title>Comparative genomics reveals unique wood-decay strategies and fruiting body development in the Schizophyllaceae.</title>
        <authorList>
            <person name="Almasi E."/>
            <person name="Sahu N."/>
            <person name="Krizsan K."/>
            <person name="Balint B."/>
            <person name="Kovacs G.M."/>
            <person name="Kiss B."/>
            <person name="Cseklye J."/>
            <person name="Drula E."/>
            <person name="Henrissat B."/>
            <person name="Nagy I."/>
            <person name="Chovatia M."/>
            <person name="Adam C."/>
            <person name="LaButti K."/>
            <person name="Lipzen A."/>
            <person name="Riley R."/>
            <person name="Grigoriev I.V."/>
            <person name="Nagy L.G."/>
        </authorList>
    </citation>
    <scope>NUCLEOTIDE SEQUENCE [LARGE SCALE GENOMIC DNA]</scope>
    <source>
        <strain evidence="3 4">NL-1724</strain>
    </source>
</reference>
<feature type="domain" description="C2H2-type" evidence="2">
    <location>
        <begin position="171"/>
        <end position="198"/>
    </location>
</feature>
<dbReference type="InterPro" id="IPR036236">
    <property type="entry name" value="Znf_C2H2_sf"/>
</dbReference>
<evidence type="ECO:0000313" key="3">
    <source>
        <dbReference type="EMBL" id="TRM56449.1"/>
    </source>
</evidence>
<dbReference type="GO" id="GO:0008270">
    <property type="term" value="F:zinc ion binding"/>
    <property type="evidence" value="ECO:0007669"/>
    <property type="project" value="UniProtKB-KW"/>
</dbReference>
<keyword evidence="4" id="KW-1185">Reference proteome</keyword>
<dbReference type="Pfam" id="PF00096">
    <property type="entry name" value="zf-C2H2"/>
    <property type="match status" value="1"/>
</dbReference>
<proteinExistence type="predicted"/>
<dbReference type="Gene3D" id="3.30.160.60">
    <property type="entry name" value="Classic Zinc Finger"/>
    <property type="match status" value="2"/>
</dbReference>
<keyword evidence="1" id="KW-0862">Zinc</keyword>
<protein>
    <recommendedName>
        <fullName evidence="2">C2H2-type domain-containing protein</fullName>
    </recommendedName>
</protein>
<dbReference type="PROSITE" id="PS00028">
    <property type="entry name" value="ZINC_FINGER_C2H2_1"/>
    <property type="match status" value="1"/>
</dbReference>
<name>A0A550BV68_9AGAR</name>
<dbReference type="OrthoDB" id="9947289at2759"/>
<keyword evidence="1" id="KW-0863">Zinc-finger</keyword>
<evidence type="ECO:0000259" key="2">
    <source>
        <dbReference type="PROSITE" id="PS50157"/>
    </source>
</evidence>
<sequence>MRKPSRPPQRTIMSWAITTCRGLLKLVMECRYRIGSVHEFESVVVRAFLRGAAKHRQPPPELFQFCLGRNHGPSSLFSPRPILATSEPHVNMLENGASAWQYPDARFSSPSVGSTHVPDDSHAFLAPADGQFGSQSGMMHGAATSSARNNIGDSPAQIQAASDRRVEEARHICVWCGKSFVRASTLKEHQQRHDNLRQFTCAEGECNSVAFNTKGDLRSHTRRVHNNARKAK</sequence>
<keyword evidence="1" id="KW-0479">Metal-binding</keyword>
<evidence type="ECO:0000256" key="1">
    <source>
        <dbReference type="PROSITE-ProRule" id="PRU00042"/>
    </source>
</evidence>
<dbReference type="Proteomes" id="UP000320762">
    <property type="component" value="Unassembled WGS sequence"/>
</dbReference>
<gene>
    <name evidence="3" type="ORF">BD626DRAFT_248240</name>
</gene>
<dbReference type="SMART" id="SM00355">
    <property type="entry name" value="ZnF_C2H2"/>
    <property type="match status" value="2"/>
</dbReference>
<evidence type="ECO:0000313" key="4">
    <source>
        <dbReference type="Proteomes" id="UP000320762"/>
    </source>
</evidence>
<comment type="caution">
    <text evidence="3">The sequence shown here is derived from an EMBL/GenBank/DDBJ whole genome shotgun (WGS) entry which is preliminary data.</text>
</comment>
<accession>A0A550BV68</accession>
<organism evidence="3 4">
    <name type="scientific">Schizophyllum amplum</name>
    <dbReference type="NCBI Taxonomy" id="97359"/>
    <lineage>
        <taxon>Eukaryota</taxon>
        <taxon>Fungi</taxon>
        <taxon>Dikarya</taxon>
        <taxon>Basidiomycota</taxon>
        <taxon>Agaricomycotina</taxon>
        <taxon>Agaricomycetes</taxon>
        <taxon>Agaricomycetidae</taxon>
        <taxon>Agaricales</taxon>
        <taxon>Schizophyllaceae</taxon>
        <taxon>Schizophyllum</taxon>
    </lineage>
</organism>
<dbReference type="EMBL" id="VDMD01000069">
    <property type="protein sequence ID" value="TRM56449.1"/>
    <property type="molecule type" value="Genomic_DNA"/>
</dbReference>